<proteinExistence type="predicted"/>
<dbReference type="InterPro" id="IPR035069">
    <property type="entry name" value="TTHA1013/TTHA0281-like"/>
</dbReference>
<dbReference type="InterPro" id="IPR031807">
    <property type="entry name" value="HicB-like"/>
</dbReference>
<dbReference type="PANTHER" id="PTHR34504">
    <property type="entry name" value="ANTITOXIN HICB"/>
    <property type="match status" value="1"/>
</dbReference>
<dbReference type="SUPFAM" id="SSF143100">
    <property type="entry name" value="TTHA1013/TTHA0281-like"/>
    <property type="match status" value="1"/>
</dbReference>
<dbReference type="Gene3D" id="3.30.160.250">
    <property type="match status" value="1"/>
</dbReference>
<name>X1F4X9_9ZZZZ</name>
<protein>
    <recommendedName>
        <fullName evidence="1">HicB-like antitoxin of toxin-antitoxin system domain-containing protein</fullName>
    </recommendedName>
</protein>
<sequence>MKFAITLEQDEDGFIIVSCPALPGCHSQGKTKEEAITNIEEAIRGYIASKRKHGEPLPLTEVEEVEVAV</sequence>
<dbReference type="EMBL" id="BARU01008340">
    <property type="protein sequence ID" value="GAH39967.1"/>
    <property type="molecule type" value="Genomic_DNA"/>
</dbReference>
<evidence type="ECO:0000313" key="2">
    <source>
        <dbReference type="EMBL" id="GAH39967.1"/>
    </source>
</evidence>
<feature type="domain" description="HicB-like antitoxin of toxin-antitoxin system" evidence="1">
    <location>
        <begin position="3"/>
        <end position="60"/>
    </location>
</feature>
<evidence type="ECO:0000259" key="1">
    <source>
        <dbReference type="Pfam" id="PF15919"/>
    </source>
</evidence>
<dbReference type="Pfam" id="PF15919">
    <property type="entry name" value="HicB_lk_antitox"/>
    <property type="match status" value="1"/>
</dbReference>
<dbReference type="AlphaFoldDB" id="X1F4X9"/>
<dbReference type="InterPro" id="IPR051404">
    <property type="entry name" value="TA_system_antitoxin"/>
</dbReference>
<organism evidence="2">
    <name type="scientific">marine sediment metagenome</name>
    <dbReference type="NCBI Taxonomy" id="412755"/>
    <lineage>
        <taxon>unclassified sequences</taxon>
        <taxon>metagenomes</taxon>
        <taxon>ecological metagenomes</taxon>
    </lineage>
</organism>
<accession>X1F4X9</accession>
<dbReference type="PANTHER" id="PTHR34504:SF2">
    <property type="entry name" value="UPF0150 PROTEIN SSL0259"/>
    <property type="match status" value="1"/>
</dbReference>
<comment type="caution">
    <text evidence="2">The sequence shown here is derived from an EMBL/GenBank/DDBJ whole genome shotgun (WGS) entry which is preliminary data.</text>
</comment>
<gene>
    <name evidence="2" type="ORF">S03H2_16336</name>
</gene>
<reference evidence="2" key="1">
    <citation type="journal article" date="2014" name="Front. Microbiol.">
        <title>High frequency of phylogenetically diverse reductive dehalogenase-homologous genes in deep subseafloor sedimentary metagenomes.</title>
        <authorList>
            <person name="Kawai M."/>
            <person name="Futagami T."/>
            <person name="Toyoda A."/>
            <person name="Takaki Y."/>
            <person name="Nishi S."/>
            <person name="Hori S."/>
            <person name="Arai W."/>
            <person name="Tsubouchi T."/>
            <person name="Morono Y."/>
            <person name="Uchiyama I."/>
            <person name="Ito T."/>
            <person name="Fujiyama A."/>
            <person name="Inagaki F."/>
            <person name="Takami H."/>
        </authorList>
    </citation>
    <scope>NUCLEOTIDE SEQUENCE</scope>
    <source>
        <strain evidence="2">Expedition CK06-06</strain>
    </source>
</reference>